<protein>
    <submittedName>
        <fullName evidence="3">Alpha-tocopherol transfer protein-like</fullName>
    </submittedName>
</protein>
<dbReference type="Gene3D" id="3.40.525.10">
    <property type="entry name" value="CRAL-TRIO lipid binding domain"/>
    <property type="match status" value="1"/>
</dbReference>
<dbReference type="PANTHER" id="PTHR10174:SF208">
    <property type="entry name" value="CRAL-TRIO DOMAIN-CONTAINING PROTEIN DDB_G0278031"/>
    <property type="match status" value="1"/>
</dbReference>
<dbReference type="PRINTS" id="PR00180">
    <property type="entry name" value="CRETINALDHBP"/>
</dbReference>
<dbReference type="Gene3D" id="1.20.5.1200">
    <property type="entry name" value="Alpha-tocopherol transfer"/>
    <property type="match status" value="1"/>
</dbReference>
<dbReference type="CDD" id="cd00170">
    <property type="entry name" value="SEC14"/>
    <property type="match status" value="1"/>
</dbReference>
<proteinExistence type="predicted"/>
<dbReference type="InterPro" id="IPR036273">
    <property type="entry name" value="CRAL/TRIO_N_dom_sf"/>
</dbReference>
<evidence type="ECO:0000313" key="2">
    <source>
        <dbReference type="Proteomes" id="UP000694941"/>
    </source>
</evidence>
<sequence>MDDAEHDLLERKDEEILESLQAELREWTVSQPYFVNPRIDQAFLRRFLHHRNYSIHQAKEVLERYLKVRTNFPHCYQGLDIEDPSLFDLVSNGFVFPLPEKDKDGRTIIFSIAGKLDPKRHSPRDLFRAFTITFETLLEDEENQRKGFTYIFDQTDFSLGHFTFVGLKETQRLLSAGEKAMPMHHKKIHWFNMPTYLLFIYELFKSLLSKKIQKRMVVHWNVESLQMHFPATILPKEYGGQITVQELAGCWVEKLRERREHLLLLDQMSYDESKKSKNKRESSYPIVNFLGRLTWANIY</sequence>
<dbReference type="PANTHER" id="PTHR10174">
    <property type="entry name" value="ALPHA-TOCOPHEROL TRANSFER PROTEIN-RELATED"/>
    <property type="match status" value="1"/>
</dbReference>
<feature type="domain" description="CRAL-TRIO" evidence="1">
    <location>
        <begin position="83"/>
        <end position="246"/>
    </location>
</feature>
<dbReference type="Gene3D" id="1.10.8.20">
    <property type="entry name" value="N-terminal domain of phosphatidylinositol transfer protein sec14p"/>
    <property type="match status" value="1"/>
</dbReference>
<dbReference type="InterPro" id="IPR036865">
    <property type="entry name" value="CRAL-TRIO_dom_sf"/>
</dbReference>
<dbReference type="Pfam" id="PF00650">
    <property type="entry name" value="CRAL_TRIO"/>
    <property type="match status" value="1"/>
</dbReference>
<accession>A0ABM1SEU7</accession>
<dbReference type="SMART" id="SM00516">
    <property type="entry name" value="SEC14"/>
    <property type="match status" value="1"/>
</dbReference>
<dbReference type="GeneID" id="106459880"/>
<dbReference type="SUPFAM" id="SSF46938">
    <property type="entry name" value="CRAL/TRIO N-terminal domain"/>
    <property type="match status" value="1"/>
</dbReference>
<evidence type="ECO:0000259" key="1">
    <source>
        <dbReference type="PROSITE" id="PS50191"/>
    </source>
</evidence>
<name>A0ABM1SEU7_LIMPO</name>
<dbReference type="InterPro" id="IPR001251">
    <property type="entry name" value="CRAL-TRIO_dom"/>
</dbReference>
<reference evidence="3" key="1">
    <citation type="submission" date="2025-08" db="UniProtKB">
        <authorList>
            <consortium name="RefSeq"/>
        </authorList>
    </citation>
    <scope>IDENTIFICATION</scope>
    <source>
        <tissue evidence="3">Muscle</tissue>
    </source>
</reference>
<gene>
    <name evidence="3" type="primary">LOC106459880</name>
</gene>
<evidence type="ECO:0000313" key="3">
    <source>
        <dbReference type="RefSeq" id="XP_022242152.1"/>
    </source>
</evidence>
<dbReference type="Proteomes" id="UP000694941">
    <property type="component" value="Unplaced"/>
</dbReference>
<dbReference type="RefSeq" id="XP_022242152.1">
    <property type="nucleotide sequence ID" value="XM_022386444.1"/>
</dbReference>
<organism evidence="2 3">
    <name type="scientific">Limulus polyphemus</name>
    <name type="common">Atlantic horseshoe crab</name>
    <dbReference type="NCBI Taxonomy" id="6850"/>
    <lineage>
        <taxon>Eukaryota</taxon>
        <taxon>Metazoa</taxon>
        <taxon>Ecdysozoa</taxon>
        <taxon>Arthropoda</taxon>
        <taxon>Chelicerata</taxon>
        <taxon>Merostomata</taxon>
        <taxon>Xiphosura</taxon>
        <taxon>Limulidae</taxon>
        <taxon>Limulus</taxon>
    </lineage>
</organism>
<dbReference type="PROSITE" id="PS50191">
    <property type="entry name" value="CRAL_TRIO"/>
    <property type="match status" value="1"/>
</dbReference>
<keyword evidence="2" id="KW-1185">Reference proteome</keyword>
<dbReference type="SUPFAM" id="SSF52087">
    <property type="entry name" value="CRAL/TRIO domain"/>
    <property type="match status" value="1"/>
</dbReference>